<feature type="transmembrane region" description="Helical" evidence="1">
    <location>
        <begin position="76"/>
        <end position="96"/>
    </location>
</feature>
<reference evidence="2 3" key="1">
    <citation type="submission" date="2021-06" db="EMBL/GenBank/DDBJ databases">
        <authorList>
            <person name="Palmer J.M."/>
        </authorList>
    </citation>
    <scope>NUCLEOTIDE SEQUENCE [LARGE SCALE GENOMIC DNA]</scope>
    <source>
        <strain evidence="2 3">AS_MEX2019</strain>
        <tissue evidence="2">Muscle</tissue>
    </source>
</reference>
<gene>
    <name evidence="2" type="ORF">AMECASPLE_022246</name>
</gene>
<dbReference type="EMBL" id="JAHRIP010086609">
    <property type="protein sequence ID" value="MEQ2315431.1"/>
    <property type="molecule type" value="Genomic_DNA"/>
</dbReference>
<comment type="caution">
    <text evidence="2">The sequence shown here is derived from an EMBL/GenBank/DDBJ whole genome shotgun (WGS) entry which is preliminary data.</text>
</comment>
<proteinExistence type="predicted"/>
<accession>A0ABV1AAZ3</accession>
<evidence type="ECO:0000313" key="3">
    <source>
        <dbReference type="Proteomes" id="UP001469553"/>
    </source>
</evidence>
<keyword evidence="3" id="KW-1185">Reference proteome</keyword>
<keyword evidence="1" id="KW-0472">Membrane</keyword>
<sequence length="114" mass="12800">MQILTQSVVKSLLFSVSSHLPPPLQSVDCRAIAHHVTVSKMTFYRDHLQLQVWVSADGARVNCPNCPQLPQGVCRVIQIAYCLYFMTSCILLLVFIQAQENKHTICKIQSNKTG</sequence>
<organism evidence="2 3">
    <name type="scientific">Ameca splendens</name>
    <dbReference type="NCBI Taxonomy" id="208324"/>
    <lineage>
        <taxon>Eukaryota</taxon>
        <taxon>Metazoa</taxon>
        <taxon>Chordata</taxon>
        <taxon>Craniata</taxon>
        <taxon>Vertebrata</taxon>
        <taxon>Euteleostomi</taxon>
        <taxon>Actinopterygii</taxon>
        <taxon>Neopterygii</taxon>
        <taxon>Teleostei</taxon>
        <taxon>Neoteleostei</taxon>
        <taxon>Acanthomorphata</taxon>
        <taxon>Ovalentaria</taxon>
        <taxon>Atherinomorphae</taxon>
        <taxon>Cyprinodontiformes</taxon>
        <taxon>Goodeidae</taxon>
        <taxon>Ameca</taxon>
    </lineage>
</organism>
<keyword evidence="1" id="KW-1133">Transmembrane helix</keyword>
<evidence type="ECO:0000313" key="2">
    <source>
        <dbReference type="EMBL" id="MEQ2315431.1"/>
    </source>
</evidence>
<name>A0ABV1AAZ3_9TELE</name>
<evidence type="ECO:0000256" key="1">
    <source>
        <dbReference type="SAM" id="Phobius"/>
    </source>
</evidence>
<dbReference type="Proteomes" id="UP001469553">
    <property type="component" value="Unassembled WGS sequence"/>
</dbReference>
<keyword evidence="1" id="KW-0812">Transmembrane</keyword>
<protein>
    <submittedName>
        <fullName evidence="2">Uncharacterized protein</fullName>
    </submittedName>
</protein>